<dbReference type="InterPro" id="IPR036188">
    <property type="entry name" value="FAD/NAD-bd_sf"/>
</dbReference>
<evidence type="ECO:0000256" key="1">
    <source>
        <dbReference type="ARBA" id="ARBA00006442"/>
    </source>
</evidence>
<evidence type="ECO:0000313" key="6">
    <source>
        <dbReference type="EMBL" id="KAJ3215335.1"/>
    </source>
</evidence>
<dbReference type="Gene3D" id="3.50.50.100">
    <property type="match status" value="1"/>
</dbReference>
<feature type="domain" description="FAD/NAD(P)-binding" evidence="5">
    <location>
        <begin position="5"/>
        <end position="298"/>
    </location>
</feature>
<dbReference type="AlphaFoldDB" id="A0AAD5U0B2"/>
<reference evidence="6" key="1">
    <citation type="submission" date="2020-05" db="EMBL/GenBank/DDBJ databases">
        <title>Phylogenomic resolution of chytrid fungi.</title>
        <authorList>
            <person name="Stajich J.E."/>
            <person name="Amses K."/>
            <person name="Simmons R."/>
            <person name="Seto K."/>
            <person name="Myers J."/>
            <person name="Bonds A."/>
            <person name="Quandt C.A."/>
            <person name="Barry K."/>
            <person name="Liu P."/>
            <person name="Grigoriev I."/>
            <person name="Longcore J.E."/>
            <person name="James T.Y."/>
        </authorList>
    </citation>
    <scope>NUCLEOTIDE SEQUENCE</scope>
    <source>
        <strain evidence="6">JEL0476</strain>
    </source>
</reference>
<evidence type="ECO:0000313" key="7">
    <source>
        <dbReference type="Proteomes" id="UP001211065"/>
    </source>
</evidence>
<organism evidence="6 7">
    <name type="scientific">Clydaea vesicula</name>
    <dbReference type="NCBI Taxonomy" id="447962"/>
    <lineage>
        <taxon>Eukaryota</taxon>
        <taxon>Fungi</taxon>
        <taxon>Fungi incertae sedis</taxon>
        <taxon>Chytridiomycota</taxon>
        <taxon>Chytridiomycota incertae sedis</taxon>
        <taxon>Chytridiomycetes</taxon>
        <taxon>Lobulomycetales</taxon>
        <taxon>Lobulomycetaceae</taxon>
        <taxon>Clydaea</taxon>
    </lineage>
</organism>
<dbReference type="PANTHER" id="PTHR43735">
    <property type="entry name" value="APOPTOSIS-INDUCING FACTOR 1"/>
    <property type="match status" value="1"/>
</dbReference>
<comment type="caution">
    <text evidence="6">The sequence shown here is derived from an EMBL/GenBank/DDBJ whole genome shotgun (WGS) entry which is preliminary data.</text>
</comment>
<dbReference type="GO" id="GO:0004174">
    <property type="term" value="F:electron-transferring-flavoprotein dehydrogenase activity"/>
    <property type="evidence" value="ECO:0007669"/>
    <property type="project" value="TreeGrafter"/>
</dbReference>
<gene>
    <name evidence="6" type="ORF">HK099_006424</name>
</gene>
<dbReference type="PANTHER" id="PTHR43735:SF3">
    <property type="entry name" value="FERROPTOSIS SUPPRESSOR PROTEIN 1"/>
    <property type="match status" value="1"/>
</dbReference>
<dbReference type="Proteomes" id="UP001211065">
    <property type="component" value="Unassembled WGS sequence"/>
</dbReference>
<evidence type="ECO:0000256" key="3">
    <source>
        <dbReference type="ARBA" id="ARBA00022827"/>
    </source>
</evidence>
<dbReference type="GO" id="GO:0005737">
    <property type="term" value="C:cytoplasm"/>
    <property type="evidence" value="ECO:0007669"/>
    <property type="project" value="TreeGrafter"/>
</dbReference>
<sequence length="388" mass="43375">METKRVVVVGGAYSGVAVITQLLKHPLSGNFHITLIEPSDSFFLSHGAPRAVVDANFLKHCFIPYTNLFLKHENNKIIKQKVVKVLKNLVVLDNGNKVEFDYLIICTGSSYASPFKYNINKSTDEFIEEIKLINSKIQESKEILIIGGGIVGCEVAGEIATDYPNIKVKIITSGKKLLSNTNQSSNLVSKLTTQLHKLNVEIVYNKKIQFLENLKEYSFKTTVKSGSEEFTGDCVFKTIGFGGFNSNLILSLTEEIEGLKEIDLLDEFKRIKVLKTGQLEISKNFPEYKNIFSCGDVSNLDFQTKAYLAGMEGELVAKNVVLLEELKESQLLKYKPTAHNFIAISLGRNLGVTELPYGFTVGSCLTSRVKSRSLFIDKYWNLLNVDKD</sequence>
<dbReference type="PRINTS" id="PR00469">
    <property type="entry name" value="PNDRDTASEII"/>
</dbReference>
<evidence type="ECO:0000259" key="5">
    <source>
        <dbReference type="Pfam" id="PF07992"/>
    </source>
</evidence>
<protein>
    <recommendedName>
        <fullName evidence="5">FAD/NAD(P)-binding domain-containing protein</fullName>
    </recommendedName>
</protein>
<dbReference type="EMBL" id="JADGJW010000551">
    <property type="protein sequence ID" value="KAJ3215335.1"/>
    <property type="molecule type" value="Genomic_DNA"/>
</dbReference>
<accession>A0AAD5U0B2</accession>
<evidence type="ECO:0000256" key="4">
    <source>
        <dbReference type="ARBA" id="ARBA00023002"/>
    </source>
</evidence>
<comment type="similarity">
    <text evidence="1">Belongs to the FAD-dependent oxidoreductase family.</text>
</comment>
<keyword evidence="7" id="KW-1185">Reference proteome</keyword>
<keyword evidence="2" id="KW-0285">Flavoprotein</keyword>
<dbReference type="GO" id="GO:0050660">
    <property type="term" value="F:flavin adenine dinucleotide binding"/>
    <property type="evidence" value="ECO:0007669"/>
    <property type="project" value="TreeGrafter"/>
</dbReference>
<name>A0AAD5U0B2_9FUNG</name>
<proteinExistence type="inferred from homology"/>
<dbReference type="InterPro" id="IPR023753">
    <property type="entry name" value="FAD/NAD-binding_dom"/>
</dbReference>
<keyword evidence="3" id="KW-0274">FAD</keyword>
<evidence type="ECO:0000256" key="2">
    <source>
        <dbReference type="ARBA" id="ARBA00022630"/>
    </source>
</evidence>
<dbReference type="Pfam" id="PF07992">
    <property type="entry name" value="Pyr_redox_2"/>
    <property type="match status" value="1"/>
</dbReference>
<dbReference type="SUPFAM" id="SSF51905">
    <property type="entry name" value="FAD/NAD(P)-binding domain"/>
    <property type="match status" value="1"/>
</dbReference>
<dbReference type="PRINTS" id="PR00368">
    <property type="entry name" value="FADPNR"/>
</dbReference>
<keyword evidence="4" id="KW-0560">Oxidoreductase</keyword>